<gene>
    <name evidence="3" type="ORF">PMEA_00017812</name>
</gene>
<dbReference type="AlphaFoldDB" id="A0AAU9X4Z5"/>
<comment type="caution">
    <text evidence="3">The sequence shown here is derived from an EMBL/GenBank/DDBJ whole genome shotgun (WGS) entry which is preliminary data.</text>
</comment>
<organism evidence="3 4">
    <name type="scientific">Pocillopora meandrina</name>
    <dbReference type="NCBI Taxonomy" id="46732"/>
    <lineage>
        <taxon>Eukaryota</taxon>
        <taxon>Metazoa</taxon>
        <taxon>Cnidaria</taxon>
        <taxon>Anthozoa</taxon>
        <taxon>Hexacorallia</taxon>
        <taxon>Scleractinia</taxon>
        <taxon>Astrocoeniina</taxon>
        <taxon>Pocilloporidae</taxon>
        <taxon>Pocillopora</taxon>
    </lineage>
</organism>
<feature type="signal peptide" evidence="2">
    <location>
        <begin position="1"/>
        <end position="27"/>
    </location>
</feature>
<evidence type="ECO:0000313" key="4">
    <source>
        <dbReference type="Proteomes" id="UP001159428"/>
    </source>
</evidence>
<dbReference type="EMBL" id="CALNXJ010000030">
    <property type="protein sequence ID" value="CAH3136572.1"/>
    <property type="molecule type" value="Genomic_DNA"/>
</dbReference>
<accession>A0AAU9X4Z5</accession>
<protein>
    <submittedName>
        <fullName evidence="3">Uncharacterized protein</fullName>
    </submittedName>
</protein>
<name>A0AAU9X4Z5_9CNID</name>
<sequence>MFLIRYFLRKTIYLVLLFLEENLRSKAKQVVDPDSHKIYSRRKEKQGTSSEPDTNSNESVQFPSSGWGTSLEKMAPNESPYF</sequence>
<feature type="region of interest" description="Disordered" evidence="1">
    <location>
        <begin position="33"/>
        <end position="82"/>
    </location>
</feature>
<reference evidence="3 4" key="1">
    <citation type="submission" date="2022-05" db="EMBL/GenBank/DDBJ databases">
        <authorList>
            <consortium name="Genoscope - CEA"/>
            <person name="William W."/>
        </authorList>
    </citation>
    <scope>NUCLEOTIDE SEQUENCE [LARGE SCALE GENOMIC DNA]</scope>
</reference>
<keyword evidence="4" id="KW-1185">Reference proteome</keyword>
<feature type="compositionally biased region" description="Polar residues" evidence="1">
    <location>
        <begin position="47"/>
        <end position="68"/>
    </location>
</feature>
<evidence type="ECO:0000256" key="1">
    <source>
        <dbReference type="SAM" id="MobiDB-lite"/>
    </source>
</evidence>
<evidence type="ECO:0000256" key="2">
    <source>
        <dbReference type="SAM" id="SignalP"/>
    </source>
</evidence>
<feature type="chain" id="PRO_5043347763" evidence="2">
    <location>
        <begin position="28"/>
        <end position="82"/>
    </location>
</feature>
<evidence type="ECO:0000313" key="3">
    <source>
        <dbReference type="EMBL" id="CAH3136572.1"/>
    </source>
</evidence>
<proteinExistence type="predicted"/>
<dbReference type="Proteomes" id="UP001159428">
    <property type="component" value="Unassembled WGS sequence"/>
</dbReference>
<keyword evidence="2" id="KW-0732">Signal</keyword>